<feature type="transmembrane region" description="Helical" evidence="6">
    <location>
        <begin position="298"/>
        <end position="323"/>
    </location>
</feature>
<comment type="caution">
    <text evidence="8">The sequence shown here is derived from an EMBL/GenBank/DDBJ whole genome shotgun (WGS) entry which is preliminary data.</text>
</comment>
<evidence type="ECO:0000256" key="2">
    <source>
        <dbReference type="ARBA" id="ARBA00022475"/>
    </source>
</evidence>
<proteinExistence type="predicted"/>
<evidence type="ECO:0000256" key="6">
    <source>
        <dbReference type="SAM" id="Phobius"/>
    </source>
</evidence>
<keyword evidence="2" id="KW-1003">Cell membrane</keyword>
<name>A0A657PIP5_9GAMM</name>
<dbReference type="AlphaFoldDB" id="A0A657PIP5"/>
<protein>
    <submittedName>
        <fullName evidence="9">Type II secretion system protein</fullName>
    </submittedName>
</protein>
<reference evidence="8 10" key="1">
    <citation type="submission" date="2017-02" db="EMBL/GenBank/DDBJ databases">
        <title>Novel co-symbiosis in the unique lucinid bivalve Phacoides pectinatus.</title>
        <authorList>
            <person name="Lim S.J."/>
            <person name="Davis B.G."/>
            <person name="Gill D.E."/>
            <person name="Engel A.S."/>
            <person name="Anderson L.C."/>
            <person name="Campbell B.J."/>
        </authorList>
    </citation>
    <scope>NUCLEOTIDE SEQUENCE [LARGE SCALE GENOMIC DNA]</scope>
    <source>
        <strain evidence="8">LUC13016_P6</strain>
    </source>
</reference>
<evidence type="ECO:0000313" key="9">
    <source>
        <dbReference type="EMBL" id="PUD99996.1"/>
    </source>
</evidence>
<dbReference type="PANTHER" id="PTHR35007">
    <property type="entry name" value="INTEGRAL MEMBRANE PROTEIN-RELATED"/>
    <property type="match status" value="1"/>
</dbReference>
<reference evidence="9 11" key="2">
    <citation type="submission" date="2018-01" db="EMBL/GenBank/DDBJ databases">
        <title>Novel co-symbiosis in the lucinid bivalve Phacoides pectinatus.</title>
        <authorList>
            <person name="Lim S.J."/>
            <person name="Davis B.G."/>
            <person name="Gill D.E."/>
            <person name="Engel A.S."/>
            <person name="Anderson L.C."/>
            <person name="Campbell B.J."/>
        </authorList>
    </citation>
    <scope>NUCLEOTIDE SEQUENCE [LARGE SCALE GENOMIC DNA]</scope>
    <source>
        <strain evidence="9">N3_P5</strain>
    </source>
</reference>
<dbReference type="GO" id="GO:0005886">
    <property type="term" value="C:plasma membrane"/>
    <property type="evidence" value="ECO:0007669"/>
    <property type="project" value="UniProtKB-SubCell"/>
</dbReference>
<sequence>MDVLTDIIDQLLANPTQLAISLLIGLMVSLLLLALFVWSGRREERTERRLRNLAHEEPSRRKPSLQESDSAGGFNIKWVAPIGNLILPKSGWQKSRIQRRLVHAGFRSPQAMATFIGIKLLLAALTLLIAFSVAPFIAKELEQMGTTLVTATLVLIALFSFYLPDGILDRMIEQRQVAFSEGFPDAMDMLMVCVEAGMGLDAAINRVGEEVSFSHPQLGEEFRLVALELRAGKDRDTALKAMAERTGVEMVQSLVTVLLQAEHFGTSVASTLREFADEMRTKRIQIAQEKAAKLPVKLIVPVLLFIFPALFMVIFAPAVLQIYKALVVGS</sequence>
<accession>A0A657PIP5</accession>
<comment type="subcellular location">
    <subcellularLocation>
        <location evidence="1">Cell membrane</location>
        <topology evidence="1">Multi-pass membrane protein</topology>
    </subcellularLocation>
</comment>
<dbReference type="EMBL" id="PQCO01000236">
    <property type="protein sequence ID" value="PUD99996.1"/>
    <property type="molecule type" value="Genomic_DNA"/>
</dbReference>
<evidence type="ECO:0000256" key="5">
    <source>
        <dbReference type="ARBA" id="ARBA00023136"/>
    </source>
</evidence>
<dbReference type="Proteomes" id="UP000243361">
    <property type="component" value="Unassembled WGS sequence"/>
</dbReference>
<evidence type="ECO:0000313" key="11">
    <source>
        <dbReference type="Proteomes" id="UP000250928"/>
    </source>
</evidence>
<feature type="domain" description="Type II secretion system protein GspF" evidence="7">
    <location>
        <begin position="188"/>
        <end position="314"/>
    </location>
</feature>
<evidence type="ECO:0000256" key="3">
    <source>
        <dbReference type="ARBA" id="ARBA00022692"/>
    </source>
</evidence>
<dbReference type="Pfam" id="PF00482">
    <property type="entry name" value="T2SSF"/>
    <property type="match status" value="1"/>
</dbReference>
<dbReference type="Proteomes" id="UP000250928">
    <property type="component" value="Unassembled WGS sequence"/>
</dbReference>
<evidence type="ECO:0000313" key="10">
    <source>
        <dbReference type="Proteomes" id="UP000243361"/>
    </source>
</evidence>
<dbReference type="InterPro" id="IPR018076">
    <property type="entry name" value="T2SS_GspF_dom"/>
</dbReference>
<evidence type="ECO:0000313" key="8">
    <source>
        <dbReference type="EMBL" id="OQX32457.1"/>
    </source>
</evidence>
<dbReference type="PANTHER" id="PTHR35007:SF2">
    <property type="entry name" value="PILUS ASSEMBLE PROTEIN"/>
    <property type="match status" value="1"/>
</dbReference>
<feature type="transmembrane region" description="Helical" evidence="6">
    <location>
        <begin position="116"/>
        <end position="138"/>
    </location>
</feature>
<keyword evidence="3 6" id="KW-0812">Transmembrane</keyword>
<evidence type="ECO:0000259" key="7">
    <source>
        <dbReference type="Pfam" id="PF00482"/>
    </source>
</evidence>
<gene>
    <name evidence="8" type="ORF">B0D84_06180</name>
    <name evidence="9" type="ORF">C3L24_09820</name>
</gene>
<evidence type="ECO:0000256" key="1">
    <source>
        <dbReference type="ARBA" id="ARBA00004651"/>
    </source>
</evidence>
<feature type="transmembrane region" description="Helical" evidence="6">
    <location>
        <begin position="144"/>
        <end position="163"/>
    </location>
</feature>
<organism evidence="8 10">
    <name type="scientific">Candidatus Sedimenticola endophacoides</name>
    <dbReference type="NCBI Taxonomy" id="2548426"/>
    <lineage>
        <taxon>Bacteria</taxon>
        <taxon>Pseudomonadati</taxon>
        <taxon>Pseudomonadota</taxon>
        <taxon>Gammaproteobacteria</taxon>
        <taxon>Chromatiales</taxon>
        <taxon>Sedimenticolaceae</taxon>
        <taxon>Sedimenticola</taxon>
    </lineage>
</organism>
<keyword evidence="4 6" id="KW-1133">Transmembrane helix</keyword>
<evidence type="ECO:0000256" key="4">
    <source>
        <dbReference type="ARBA" id="ARBA00022989"/>
    </source>
</evidence>
<dbReference type="EMBL" id="MUIE01000422">
    <property type="protein sequence ID" value="OQX32457.1"/>
    <property type="molecule type" value="Genomic_DNA"/>
</dbReference>
<keyword evidence="10" id="KW-1185">Reference proteome</keyword>
<keyword evidence="5 6" id="KW-0472">Membrane</keyword>
<feature type="transmembrane region" description="Helical" evidence="6">
    <location>
        <begin position="20"/>
        <end position="39"/>
    </location>
</feature>